<protein>
    <submittedName>
        <fullName evidence="2">Os11g0536900 protein</fullName>
    </submittedName>
</protein>
<dbReference type="Proteomes" id="UP000000763">
    <property type="component" value="Chromosome 11"/>
</dbReference>
<accession>C7J8K9</accession>
<dbReference type="EMBL" id="AP008217">
    <property type="protein sequence ID" value="BAH95305.1"/>
    <property type="molecule type" value="Genomic_DNA"/>
</dbReference>
<evidence type="ECO:0000313" key="3">
    <source>
        <dbReference type="Proteomes" id="UP000000763"/>
    </source>
</evidence>
<feature type="compositionally biased region" description="Gly residues" evidence="1">
    <location>
        <begin position="27"/>
        <end position="59"/>
    </location>
</feature>
<reference evidence="2 3" key="1">
    <citation type="journal article" date="2005" name="Nature">
        <title>The map-based sequence of the rice genome.</title>
        <authorList>
            <consortium name="International rice genome sequencing project (IRGSP)"/>
            <person name="Matsumoto T."/>
            <person name="Wu J."/>
            <person name="Kanamori H."/>
            <person name="Katayose Y."/>
            <person name="Fujisawa M."/>
            <person name="Namiki N."/>
            <person name="Mizuno H."/>
            <person name="Yamamoto K."/>
            <person name="Antonio B.A."/>
            <person name="Baba T."/>
            <person name="Sakata K."/>
            <person name="Nagamura Y."/>
            <person name="Aoki H."/>
            <person name="Arikawa K."/>
            <person name="Arita K."/>
            <person name="Bito T."/>
            <person name="Chiden Y."/>
            <person name="Fujitsuka N."/>
            <person name="Fukunaka R."/>
            <person name="Hamada M."/>
            <person name="Harada C."/>
            <person name="Hayashi A."/>
            <person name="Hijishita S."/>
            <person name="Honda M."/>
            <person name="Hosokawa S."/>
            <person name="Ichikawa Y."/>
            <person name="Idonuma A."/>
            <person name="Iijima M."/>
            <person name="Ikeda M."/>
            <person name="Ikeno M."/>
            <person name="Ito K."/>
            <person name="Ito S."/>
            <person name="Ito T."/>
            <person name="Ito Y."/>
            <person name="Ito Y."/>
            <person name="Iwabuchi A."/>
            <person name="Kamiya K."/>
            <person name="Karasawa W."/>
            <person name="Kurita K."/>
            <person name="Katagiri S."/>
            <person name="Kikuta A."/>
            <person name="Kobayashi H."/>
            <person name="Kobayashi N."/>
            <person name="Machita K."/>
            <person name="Maehara T."/>
            <person name="Masukawa M."/>
            <person name="Mizubayashi T."/>
            <person name="Mukai Y."/>
            <person name="Nagasaki H."/>
            <person name="Nagata Y."/>
            <person name="Naito S."/>
            <person name="Nakashima M."/>
            <person name="Nakama Y."/>
            <person name="Nakamichi Y."/>
            <person name="Nakamura M."/>
            <person name="Meguro A."/>
            <person name="Negishi M."/>
            <person name="Ohta I."/>
            <person name="Ohta T."/>
            <person name="Okamoto M."/>
            <person name="Ono N."/>
            <person name="Saji S."/>
            <person name="Sakaguchi M."/>
            <person name="Sakai K."/>
            <person name="Shibata M."/>
            <person name="Shimokawa T."/>
            <person name="Song J."/>
            <person name="Takazaki Y."/>
            <person name="Terasawa K."/>
            <person name="Tsugane M."/>
            <person name="Tsuji K."/>
            <person name="Ueda S."/>
            <person name="Waki K."/>
            <person name="Yamagata H."/>
            <person name="Yamamoto M."/>
            <person name="Yamamoto S."/>
            <person name="Yamane H."/>
            <person name="Yoshiki S."/>
            <person name="Yoshihara R."/>
            <person name="Yukawa K."/>
            <person name="Zhong H."/>
            <person name="Yano M."/>
            <person name="Yuan Q."/>
            <person name="Ouyang S."/>
            <person name="Liu J."/>
            <person name="Jones K.M."/>
            <person name="Gansberger K."/>
            <person name="Moffat K."/>
            <person name="Hill J."/>
            <person name="Bera J."/>
            <person name="Fadrosh D."/>
            <person name="Jin S."/>
            <person name="Johri S."/>
            <person name="Kim M."/>
            <person name="Overton L."/>
            <person name="Reardon M."/>
            <person name="Tsitrin T."/>
            <person name="Vuong H."/>
            <person name="Weaver B."/>
            <person name="Ciecko A."/>
            <person name="Tallon L."/>
            <person name="Jackson J."/>
            <person name="Pai G."/>
            <person name="Aken S.V."/>
            <person name="Utterback T."/>
            <person name="Reidmuller S."/>
            <person name="Feldblyum T."/>
            <person name="Hsiao J."/>
            <person name="Zismann V."/>
            <person name="Iobst S."/>
            <person name="de Vazeille A.R."/>
            <person name="Buell C.R."/>
            <person name="Ying K."/>
            <person name="Li Y."/>
            <person name="Lu T."/>
            <person name="Huang Y."/>
            <person name="Zhao Q."/>
            <person name="Feng Q."/>
            <person name="Zhang L."/>
            <person name="Zhu J."/>
            <person name="Weng Q."/>
            <person name="Mu J."/>
            <person name="Lu Y."/>
            <person name="Fan D."/>
            <person name="Liu Y."/>
            <person name="Guan J."/>
            <person name="Zhang Y."/>
            <person name="Yu S."/>
            <person name="Liu X."/>
            <person name="Zhang Y."/>
            <person name="Hong G."/>
            <person name="Han B."/>
            <person name="Choisne N."/>
            <person name="Demange N."/>
            <person name="Orjeda G."/>
            <person name="Samain S."/>
            <person name="Cattolico L."/>
            <person name="Pelletier E."/>
            <person name="Couloux A."/>
            <person name="Segurens B."/>
            <person name="Wincker P."/>
            <person name="D'Hont A."/>
            <person name="Scarpelli C."/>
            <person name="Weissenbach J."/>
            <person name="Salanoubat M."/>
            <person name="Quetier F."/>
            <person name="Yu Y."/>
            <person name="Kim H.R."/>
            <person name="Rambo T."/>
            <person name="Currie J."/>
            <person name="Collura K."/>
            <person name="Luo M."/>
            <person name="Yang T."/>
            <person name="Ammiraju J.S.S."/>
            <person name="Engler F."/>
            <person name="Soderlund C."/>
            <person name="Wing R.A."/>
            <person name="Palmer L.E."/>
            <person name="de la Bastide M."/>
            <person name="Spiegel L."/>
            <person name="Nascimento L."/>
            <person name="Zutavern T."/>
            <person name="O'Shaughnessy A."/>
            <person name="Dike S."/>
            <person name="Dedhia N."/>
            <person name="Preston R."/>
            <person name="Balija V."/>
            <person name="McCombie W.R."/>
            <person name="Chow T."/>
            <person name="Chen H."/>
            <person name="Chung M."/>
            <person name="Chen C."/>
            <person name="Shaw J."/>
            <person name="Wu H."/>
            <person name="Hsiao K."/>
            <person name="Chao Y."/>
            <person name="Chu M."/>
            <person name="Cheng C."/>
            <person name="Hour A."/>
            <person name="Lee P."/>
            <person name="Lin S."/>
            <person name="Lin Y."/>
            <person name="Liou J."/>
            <person name="Liu S."/>
            <person name="Hsing Y."/>
            <person name="Raghuvanshi S."/>
            <person name="Mohanty A."/>
            <person name="Bharti A.K."/>
            <person name="Gaur A."/>
            <person name="Gupta V."/>
            <person name="Kumar D."/>
            <person name="Ravi V."/>
            <person name="Vij S."/>
            <person name="Kapur A."/>
            <person name="Khurana P."/>
            <person name="Khurana P."/>
            <person name="Khurana J.P."/>
            <person name="Tyagi A.K."/>
            <person name="Gaikwad K."/>
            <person name="Singh A."/>
            <person name="Dalal V."/>
            <person name="Srivastava S."/>
            <person name="Dixit A."/>
            <person name="Pal A.K."/>
            <person name="Ghazi I.A."/>
            <person name="Yadav M."/>
            <person name="Pandit A."/>
            <person name="Bhargava A."/>
            <person name="Sureshbabu K."/>
            <person name="Batra K."/>
            <person name="Sharma T.R."/>
            <person name="Mohapatra T."/>
            <person name="Singh N.K."/>
            <person name="Messing J."/>
            <person name="Nelson A.B."/>
            <person name="Fuks G."/>
            <person name="Kavchok S."/>
            <person name="Keizer G."/>
            <person name="Linton E."/>
            <person name="Llaca V."/>
            <person name="Song R."/>
            <person name="Tanyolac B."/>
            <person name="Young S."/>
            <person name="Ho-Il K."/>
            <person name="Hahn J.H."/>
            <person name="Sangsakoo G."/>
            <person name="Vanavichit A."/>
            <person name="de Mattos Luiz.A.T."/>
            <person name="Zimmer P.D."/>
            <person name="Malone G."/>
            <person name="Dellagostin O."/>
            <person name="de Oliveira A.C."/>
            <person name="Bevan M."/>
            <person name="Bancroft I."/>
            <person name="Minx P."/>
            <person name="Cordum H."/>
            <person name="Wilson R."/>
            <person name="Cheng Z."/>
            <person name="Jin W."/>
            <person name="Jiang J."/>
            <person name="Leong S.A."/>
            <person name="Iwama H."/>
            <person name="Gojobori T."/>
            <person name="Itoh T."/>
            <person name="Niimura Y."/>
            <person name="Fujii Y."/>
            <person name="Habara T."/>
            <person name="Sakai H."/>
            <person name="Sato Y."/>
            <person name="Wilson G."/>
            <person name="Kumar K."/>
            <person name="McCouch S."/>
            <person name="Juretic N."/>
            <person name="Hoen D."/>
            <person name="Wright S."/>
            <person name="Bruskiewich R."/>
            <person name="Bureau T."/>
            <person name="Miyao A."/>
            <person name="Hirochika H."/>
            <person name="Nishikawa T."/>
            <person name="Kadowaki K."/>
            <person name="Sugiura M."/>
            <person name="Burr B."/>
            <person name="Sasaki T."/>
        </authorList>
    </citation>
    <scope>NUCLEOTIDE SEQUENCE [LARGE SCALE GENOMIC DNA]</scope>
    <source>
        <strain evidence="3">cv. Nipponbare</strain>
    </source>
</reference>
<dbReference type="KEGG" id="dosa:Os11g0536900"/>
<name>C7J8K9_ORYSJ</name>
<evidence type="ECO:0000256" key="1">
    <source>
        <dbReference type="SAM" id="MobiDB-lite"/>
    </source>
</evidence>
<feature type="compositionally biased region" description="Low complexity" evidence="1">
    <location>
        <begin position="78"/>
        <end position="87"/>
    </location>
</feature>
<feature type="region of interest" description="Disordered" evidence="1">
    <location>
        <begin position="1"/>
        <end position="99"/>
    </location>
</feature>
<dbReference type="AlphaFoldDB" id="C7J8K9"/>
<feature type="compositionally biased region" description="Basic and acidic residues" evidence="1">
    <location>
        <begin position="1"/>
        <end position="20"/>
    </location>
</feature>
<organism evidence="2 3">
    <name type="scientific">Oryza sativa subsp. japonica</name>
    <name type="common">Rice</name>
    <dbReference type="NCBI Taxonomy" id="39947"/>
    <lineage>
        <taxon>Eukaryota</taxon>
        <taxon>Viridiplantae</taxon>
        <taxon>Streptophyta</taxon>
        <taxon>Embryophyta</taxon>
        <taxon>Tracheophyta</taxon>
        <taxon>Spermatophyta</taxon>
        <taxon>Magnoliopsida</taxon>
        <taxon>Liliopsida</taxon>
        <taxon>Poales</taxon>
        <taxon>Poaceae</taxon>
        <taxon>BOP clade</taxon>
        <taxon>Oryzoideae</taxon>
        <taxon>Oryzeae</taxon>
        <taxon>Oryzinae</taxon>
        <taxon>Oryza</taxon>
        <taxon>Oryza sativa</taxon>
    </lineage>
</organism>
<reference evidence="3" key="2">
    <citation type="journal article" date="2008" name="Nucleic Acids Res.">
        <title>The rice annotation project database (RAP-DB): 2008 update.</title>
        <authorList>
            <consortium name="The rice annotation project (RAP)"/>
        </authorList>
    </citation>
    <scope>GENOME REANNOTATION</scope>
    <source>
        <strain evidence="3">cv. Nipponbare</strain>
    </source>
</reference>
<proteinExistence type="predicted"/>
<evidence type="ECO:0000313" key="2">
    <source>
        <dbReference type="EMBL" id="BAH95305.1"/>
    </source>
</evidence>
<sequence length="141" mass="14750">MRRDAARRGRRAEQRRHGEGEQEEGVGARGGGVRGGGGGGGGGEAVRVGRGGGGGGVPGAEGRAGPLGGARVRRGARAHAGAVPALRHPVRGRRGAPLRLPPGCRLRLLRQGARRLALLLDREVRDEFLLLLFLRFRFGCS</sequence>
<gene>
    <name evidence="2" type="ordered locus">Os11g0536900</name>
</gene>